<sequence length="52" mass="5571">IPGFHEMLTAPAEKILNKWFETDILKATLATDGLVGSMSGPKCPGTGYVLLH</sequence>
<comment type="caution">
    <text evidence="2">The sequence shown here is derived from an EMBL/GenBank/DDBJ whole genome shotgun (WGS) entry which is preliminary data.</text>
</comment>
<evidence type="ECO:0000256" key="1">
    <source>
        <dbReference type="ARBA" id="ARBA00006046"/>
    </source>
</evidence>
<dbReference type="Proteomes" id="UP000708208">
    <property type="component" value="Unassembled WGS sequence"/>
</dbReference>
<comment type="similarity">
    <text evidence="1">Belongs to the carotenoid/retinoid oxidoreductase family.</text>
</comment>
<organism evidence="2 3">
    <name type="scientific">Allacma fusca</name>
    <dbReference type="NCBI Taxonomy" id="39272"/>
    <lineage>
        <taxon>Eukaryota</taxon>
        <taxon>Metazoa</taxon>
        <taxon>Ecdysozoa</taxon>
        <taxon>Arthropoda</taxon>
        <taxon>Hexapoda</taxon>
        <taxon>Collembola</taxon>
        <taxon>Symphypleona</taxon>
        <taxon>Sminthuridae</taxon>
        <taxon>Allacma</taxon>
    </lineage>
</organism>
<gene>
    <name evidence="2" type="ORF">AFUS01_LOCUS8188</name>
</gene>
<name>A0A8J2NZG0_9HEXA</name>
<protein>
    <submittedName>
        <fullName evidence="2">Uncharacterized protein</fullName>
    </submittedName>
</protein>
<dbReference type="OrthoDB" id="7777654at2759"/>
<feature type="non-terminal residue" evidence="2">
    <location>
        <position position="52"/>
    </location>
</feature>
<reference evidence="2" key="1">
    <citation type="submission" date="2021-06" db="EMBL/GenBank/DDBJ databases">
        <authorList>
            <person name="Hodson N. C."/>
            <person name="Mongue J. A."/>
            <person name="Jaron S. K."/>
        </authorList>
    </citation>
    <scope>NUCLEOTIDE SEQUENCE</scope>
</reference>
<accession>A0A8J2NZG0</accession>
<evidence type="ECO:0000313" key="2">
    <source>
        <dbReference type="EMBL" id="CAG7718819.1"/>
    </source>
</evidence>
<feature type="non-terminal residue" evidence="2">
    <location>
        <position position="1"/>
    </location>
</feature>
<dbReference type="EMBL" id="CAJVCH010056215">
    <property type="protein sequence ID" value="CAG7718819.1"/>
    <property type="molecule type" value="Genomic_DNA"/>
</dbReference>
<evidence type="ECO:0000313" key="3">
    <source>
        <dbReference type="Proteomes" id="UP000708208"/>
    </source>
</evidence>
<keyword evidence="3" id="KW-1185">Reference proteome</keyword>
<proteinExistence type="inferred from homology"/>
<dbReference type="PANTHER" id="PTHR10668">
    <property type="entry name" value="PHYTOENE DEHYDROGENASE"/>
    <property type="match status" value="1"/>
</dbReference>
<dbReference type="PANTHER" id="PTHR10668:SF103">
    <property type="entry name" value="PYRIDINE NUCLEOTIDE-DISULFIDE OXIDOREDUCTASE DOMAIN-CONTAINING PROTEIN 2"/>
    <property type="match status" value="1"/>
</dbReference>
<dbReference type="AlphaFoldDB" id="A0A8J2NZG0"/>